<evidence type="ECO:0000313" key="1">
    <source>
        <dbReference type="EMBL" id="SFD36438.1"/>
    </source>
</evidence>
<sequence length="192" mass="20986">MTIQKLEELYERGPELHIDIGGATTFNELSQIISDGNKLISLLADNKLRDFIKQITEALQLELDVLLINDVEPEDIVTIGRDRGALTGEGAAEIFRDYFWQKQHIAHFREATVKTVDGSTYTILAGSKINMKPSKSNSAVALQVFKELKNSSKVTADGILIDDVELNSKSAVASLISGVNTNGTKTPLGELV</sequence>
<protein>
    <submittedName>
        <fullName evidence="1">Uncharacterized protein</fullName>
    </submittedName>
</protein>
<organism evidence="1 2">
    <name type="scientific">Ruminococcus albus</name>
    <dbReference type="NCBI Taxonomy" id="1264"/>
    <lineage>
        <taxon>Bacteria</taxon>
        <taxon>Bacillati</taxon>
        <taxon>Bacillota</taxon>
        <taxon>Clostridia</taxon>
        <taxon>Eubacteriales</taxon>
        <taxon>Oscillospiraceae</taxon>
        <taxon>Ruminococcus</taxon>
    </lineage>
</organism>
<reference evidence="1 2" key="1">
    <citation type="submission" date="2016-10" db="EMBL/GenBank/DDBJ databases">
        <authorList>
            <person name="de Groot N.N."/>
        </authorList>
    </citation>
    <scope>NUCLEOTIDE SEQUENCE [LARGE SCALE GENOMIC DNA]</scope>
    <source>
        <strain evidence="1 2">AR67</strain>
    </source>
</reference>
<gene>
    <name evidence="1" type="ORF">SAMN02910406_03749</name>
</gene>
<dbReference type="EMBL" id="FOKQ01000071">
    <property type="protein sequence ID" value="SFD36438.1"/>
    <property type="molecule type" value="Genomic_DNA"/>
</dbReference>
<name>A0A1I1RW01_RUMAL</name>
<dbReference type="AlphaFoldDB" id="A0A1I1RW01"/>
<evidence type="ECO:0000313" key="2">
    <source>
        <dbReference type="Proteomes" id="UP000182192"/>
    </source>
</evidence>
<accession>A0A1I1RW01</accession>
<proteinExistence type="predicted"/>
<dbReference type="Proteomes" id="UP000182192">
    <property type="component" value="Unassembled WGS sequence"/>
</dbReference>